<keyword evidence="1" id="KW-0472">Membrane</keyword>
<protein>
    <submittedName>
        <fullName evidence="2">Uncharacterized protein</fullName>
    </submittedName>
</protein>
<keyword evidence="1" id="KW-0812">Transmembrane</keyword>
<dbReference type="AlphaFoldDB" id="A0A3P6DDF1"/>
<name>A0A3P6DDF1_BRAOL</name>
<accession>A0A3P6DDF1</accession>
<proteinExistence type="predicted"/>
<feature type="transmembrane region" description="Helical" evidence="1">
    <location>
        <begin position="21"/>
        <end position="39"/>
    </location>
</feature>
<evidence type="ECO:0000313" key="2">
    <source>
        <dbReference type="EMBL" id="VDD29257.1"/>
    </source>
</evidence>
<dbReference type="EMBL" id="LR031875">
    <property type="protein sequence ID" value="VDD29257.1"/>
    <property type="molecule type" value="Genomic_DNA"/>
</dbReference>
<evidence type="ECO:0000256" key="1">
    <source>
        <dbReference type="SAM" id="Phobius"/>
    </source>
</evidence>
<organism evidence="2">
    <name type="scientific">Brassica oleracea</name>
    <name type="common">Wild cabbage</name>
    <dbReference type="NCBI Taxonomy" id="3712"/>
    <lineage>
        <taxon>Eukaryota</taxon>
        <taxon>Viridiplantae</taxon>
        <taxon>Streptophyta</taxon>
        <taxon>Embryophyta</taxon>
        <taxon>Tracheophyta</taxon>
        <taxon>Spermatophyta</taxon>
        <taxon>Magnoliopsida</taxon>
        <taxon>eudicotyledons</taxon>
        <taxon>Gunneridae</taxon>
        <taxon>Pentapetalae</taxon>
        <taxon>rosids</taxon>
        <taxon>malvids</taxon>
        <taxon>Brassicales</taxon>
        <taxon>Brassicaceae</taxon>
        <taxon>Brassiceae</taxon>
        <taxon>Brassica</taxon>
    </lineage>
</organism>
<gene>
    <name evidence="2" type="ORF">BOLC9T54580H</name>
</gene>
<reference evidence="2" key="1">
    <citation type="submission" date="2018-11" db="EMBL/GenBank/DDBJ databases">
        <authorList>
            <consortium name="Genoscope - CEA"/>
            <person name="William W."/>
        </authorList>
    </citation>
    <scope>NUCLEOTIDE SEQUENCE</scope>
</reference>
<sequence length="51" mass="5807">MLALLGSRPSQSLSLRDQRNILLIILFYMIILMGLYHSLRSICTTKAQVLT</sequence>
<keyword evidence="1" id="KW-1133">Transmembrane helix</keyword>